<organism evidence="1 2">
    <name type="scientific">Abeliophyllum distichum</name>
    <dbReference type="NCBI Taxonomy" id="126358"/>
    <lineage>
        <taxon>Eukaryota</taxon>
        <taxon>Viridiplantae</taxon>
        <taxon>Streptophyta</taxon>
        <taxon>Embryophyta</taxon>
        <taxon>Tracheophyta</taxon>
        <taxon>Spermatophyta</taxon>
        <taxon>Magnoliopsida</taxon>
        <taxon>eudicotyledons</taxon>
        <taxon>Gunneridae</taxon>
        <taxon>Pentapetalae</taxon>
        <taxon>asterids</taxon>
        <taxon>lamiids</taxon>
        <taxon>Lamiales</taxon>
        <taxon>Oleaceae</taxon>
        <taxon>Forsythieae</taxon>
        <taxon>Abeliophyllum</taxon>
    </lineage>
</organism>
<protein>
    <submittedName>
        <fullName evidence="1">Uncharacterized protein</fullName>
    </submittedName>
</protein>
<comment type="caution">
    <text evidence="1">The sequence shown here is derived from an EMBL/GenBank/DDBJ whole genome shotgun (WGS) entry which is preliminary data.</text>
</comment>
<accession>A0ABD1Q7T2</accession>
<evidence type="ECO:0000313" key="2">
    <source>
        <dbReference type="Proteomes" id="UP001604336"/>
    </source>
</evidence>
<dbReference type="AlphaFoldDB" id="A0ABD1Q7T2"/>
<gene>
    <name evidence="1" type="ORF">Adt_40402</name>
</gene>
<sequence>MSSIYNNWERLVAATLRREELWKMFHDHSRTPSVSSRASDFSLTSPIPSDMIFDFSGPDHSYPFLHSLQSTSYSAFDLATRKSSTNLEAQQIVEPENSNAVHQLSLEDIFGEEVVR</sequence>
<proteinExistence type="predicted"/>
<name>A0ABD1Q7T2_9LAMI</name>
<keyword evidence="2" id="KW-1185">Reference proteome</keyword>
<dbReference type="Proteomes" id="UP001604336">
    <property type="component" value="Unassembled WGS sequence"/>
</dbReference>
<evidence type="ECO:0000313" key="1">
    <source>
        <dbReference type="EMBL" id="KAL2472266.1"/>
    </source>
</evidence>
<reference evidence="2" key="1">
    <citation type="submission" date="2024-07" db="EMBL/GenBank/DDBJ databases">
        <title>Two chromosome-level genome assemblies of Korean endemic species Abeliophyllum distichum and Forsythia ovata (Oleaceae).</title>
        <authorList>
            <person name="Jang H."/>
        </authorList>
    </citation>
    <scope>NUCLEOTIDE SEQUENCE [LARGE SCALE GENOMIC DNA]</scope>
</reference>
<dbReference type="EMBL" id="JBFOLK010000012">
    <property type="protein sequence ID" value="KAL2472266.1"/>
    <property type="molecule type" value="Genomic_DNA"/>
</dbReference>